<evidence type="ECO:0000256" key="1">
    <source>
        <dbReference type="ARBA" id="ARBA00004196"/>
    </source>
</evidence>
<protein>
    <submittedName>
        <fullName evidence="7">ABC transporter substrate-binding protein</fullName>
    </submittedName>
</protein>
<evidence type="ECO:0000313" key="7">
    <source>
        <dbReference type="EMBL" id="GGL98453.1"/>
    </source>
</evidence>
<dbReference type="RefSeq" id="WP_188941171.1">
    <property type="nucleotide sequence ID" value="NZ_BMNA01000003.1"/>
</dbReference>
<dbReference type="PROSITE" id="PS51318">
    <property type="entry name" value="TAT"/>
    <property type="match status" value="1"/>
</dbReference>
<dbReference type="CDD" id="cd01004">
    <property type="entry name" value="PBP2_MidA_like"/>
    <property type="match status" value="1"/>
</dbReference>
<sequence length="350" mass="35183">MTIPTRRTALLGALGAASVLALTACGSDTGSTAASSSTPSSSTSASASASLSGAAGSAAASGVGSSAAGSGAAGPVPNPVTGFDAPAVDPKIAAMVPQELRSKPALIAGVDATMAPKEFMDADGKTIVGLDVDMVKAMGDVLGVKIEFVNAAFDTLIPGVQNGRMDLVNSSAAPTLEREKVVDMVSTDLSGEQLLIQAAQSDAIKGMDDLCGRSAGAARGSLPVTDLQDQSAKCTGAGKKPVDVQIFPDSNTLTLALTSGRIEAVLSDQPTSAYNAAKSNGKLAAVGPIYRAGLEAVFTKKGNGLAPALAAAMNKLRETGTYKQMLAKWDLTASYLDTSVVNPATNKQKY</sequence>
<evidence type="ECO:0000256" key="2">
    <source>
        <dbReference type="ARBA" id="ARBA00010333"/>
    </source>
</evidence>
<evidence type="ECO:0000313" key="8">
    <source>
        <dbReference type="Proteomes" id="UP000655208"/>
    </source>
</evidence>
<dbReference type="InterPro" id="IPR001638">
    <property type="entry name" value="Solute-binding_3/MltF_N"/>
</dbReference>
<dbReference type="Proteomes" id="UP000655208">
    <property type="component" value="Unassembled WGS sequence"/>
</dbReference>
<dbReference type="PROSITE" id="PS01039">
    <property type="entry name" value="SBP_BACTERIAL_3"/>
    <property type="match status" value="1"/>
</dbReference>
<dbReference type="PROSITE" id="PS51257">
    <property type="entry name" value="PROKAR_LIPOPROTEIN"/>
    <property type="match status" value="1"/>
</dbReference>
<dbReference type="InterPro" id="IPR018313">
    <property type="entry name" value="SBP_3_CS"/>
</dbReference>
<comment type="caution">
    <text evidence="7">The sequence shown here is derived from an EMBL/GenBank/DDBJ whole genome shotgun (WGS) entry which is preliminary data.</text>
</comment>
<feature type="chain" id="PRO_5039435642" evidence="5">
    <location>
        <begin position="24"/>
        <end position="350"/>
    </location>
</feature>
<organism evidence="7 8">
    <name type="scientific">Nakamurella endophytica</name>
    <dbReference type="NCBI Taxonomy" id="1748367"/>
    <lineage>
        <taxon>Bacteria</taxon>
        <taxon>Bacillati</taxon>
        <taxon>Actinomycetota</taxon>
        <taxon>Actinomycetes</taxon>
        <taxon>Nakamurellales</taxon>
        <taxon>Nakamurellaceae</taxon>
        <taxon>Nakamurella</taxon>
    </lineage>
</organism>
<dbReference type="InterPro" id="IPR006311">
    <property type="entry name" value="TAT_signal"/>
</dbReference>
<dbReference type="SUPFAM" id="SSF53850">
    <property type="entry name" value="Periplasmic binding protein-like II"/>
    <property type="match status" value="1"/>
</dbReference>
<gene>
    <name evidence="7" type="ORF">GCM10011594_17930</name>
</gene>
<evidence type="ECO:0000259" key="6">
    <source>
        <dbReference type="SMART" id="SM00062"/>
    </source>
</evidence>
<dbReference type="PANTHER" id="PTHR35936:SF17">
    <property type="entry name" value="ARGININE-BINDING EXTRACELLULAR PROTEIN ARTP"/>
    <property type="match status" value="1"/>
</dbReference>
<dbReference type="Pfam" id="PF00497">
    <property type="entry name" value="SBP_bac_3"/>
    <property type="match status" value="1"/>
</dbReference>
<comment type="similarity">
    <text evidence="2 4">Belongs to the bacterial solute-binding protein 3 family.</text>
</comment>
<accession>A0A917WEX6</accession>
<evidence type="ECO:0000256" key="5">
    <source>
        <dbReference type="SAM" id="SignalP"/>
    </source>
</evidence>
<reference evidence="7" key="2">
    <citation type="submission" date="2020-09" db="EMBL/GenBank/DDBJ databases">
        <authorList>
            <person name="Sun Q."/>
            <person name="Zhou Y."/>
        </authorList>
    </citation>
    <scope>NUCLEOTIDE SEQUENCE</scope>
    <source>
        <strain evidence="7">CGMCC 4.7308</strain>
    </source>
</reference>
<keyword evidence="3 5" id="KW-0732">Signal</keyword>
<reference evidence="7" key="1">
    <citation type="journal article" date="2014" name="Int. J. Syst. Evol. Microbiol.">
        <title>Complete genome sequence of Corynebacterium casei LMG S-19264T (=DSM 44701T), isolated from a smear-ripened cheese.</title>
        <authorList>
            <consortium name="US DOE Joint Genome Institute (JGI-PGF)"/>
            <person name="Walter F."/>
            <person name="Albersmeier A."/>
            <person name="Kalinowski J."/>
            <person name="Ruckert C."/>
        </authorList>
    </citation>
    <scope>NUCLEOTIDE SEQUENCE</scope>
    <source>
        <strain evidence="7">CGMCC 4.7308</strain>
    </source>
</reference>
<proteinExistence type="inferred from homology"/>
<name>A0A917WEX6_9ACTN</name>
<keyword evidence="8" id="KW-1185">Reference proteome</keyword>
<dbReference type="SMART" id="SM00062">
    <property type="entry name" value="PBPb"/>
    <property type="match status" value="1"/>
</dbReference>
<dbReference type="GO" id="GO:0030313">
    <property type="term" value="C:cell envelope"/>
    <property type="evidence" value="ECO:0007669"/>
    <property type="project" value="UniProtKB-SubCell"/>
</dbReference>
<dbReference type="PANTHER" id="PTHR35936">
    <property type="entry name" value="MEMBRANE-BOUND LYTIC MUREIN TRANSGLYCOSYLASE F"/>
    <property type="match status" value="1"/>
</dbReference>
<evidence type="ECO:0000256" key="4">
    <source>
        <dbReference type="RuleBase" id="RU003744"/>
    </source>
</evidence>
<feature type="domain" description="Solute-binding protein family 3/N-terminal" evidence="6">
    <location>
        <begin position="105"/>
        <end position="333"/>
    </location>
</feature>
<dbReference type="EMBL" id="BMNA01000003">
    <property type="protein sequence ID" value="GGL98453.1"/>
    <property type="molecule type" value="Genomic_DNA"/>
</dbReference>
<feature type="signal peptide" evidence="5">
    <location>
        <begin position="1"/>
        <end position="23"/>
    </location>
</feature>
<evidence type="ECO:0000256" key="3">
    <source>
        <dbReference type="ARBA" id="ARBA00022729"/>
    </source>
</evidence>
<comment type="subcellular location">
    <subcellularLocation>
        <location evidence="1">Cell envelope</location>
    </subcellularLocation>
</comment>
<dbReference type="AlphaFoldDB" id="A0A917WEX6"/>
<dbReference type="Gene3D" id="3.40.190.10">
    <property type="entry name" value="Periplasmic binding protein-like II"/>
    <property type="match status" value="2"/>
</dbReference>